<keyword evidence="8" id="KW-1185">Reference proteome</keyword>
<keyword evidence="4" id="KW-0949">S-adenosyl-L-methionine</keyword>
<dbReference type="InterPro" id="IPR039881">
    <property type="entry name" value="PCIF1-like"/>
</dbReference>
<feature type="region of interest" description="Disordered" evidence="5">
    <location>
        <begin position="731"/>
        <end position="750"/>
    </location>
</feature>
<dbReference type="Pfam" id="PF05891">
    <property type="entry name" value="Methyltransf_PK"/>
    <property type="match status" value="1"/>
</dbReference>
<keyword evidence="3" id="KW-0808">Transferase</keyword>
<dbReference type="InterPro" id="IPR022035">
    <property type="entry name" value="PCIF1_WW"/>
</dbReference>
<evidence type="ECO:0000313" key="7">
    <source>
        <dbReference type="EMBL" id="CAE7808015.1"/>
    </source>
</evidence>
<evidence type="ECO:0000256" key="5">
    <source>
        <dbReference type="SAM" id="MobiDB-lite"/>
    </source>
</evidence>
<feature type="domain" description="PCIF1 WW" evidence="6">
    <location>
        <begin position="187"/>
        <end position="350"/>
    </location>
</feature>
<evidence type="ECO:0000256" key="3">
    <source>
        <dbReference type="ARBA" id="ARBA00022679"/>
    </source>
</evidence>
<comment type="caution">
    <text evidence="7">The sequence shown here is derived from an EMBL/GenBank/DDBJ whole genome shotgun (WGS) entry which is preliminary data.</text>
</comment>
<gene>
    <name evidence="7" type="primary">pcif1</name>
    <name evidence="7" type="ORF">SNEC2469_LOCUS23912</name>
</gene>
<accession>A0A812Z339</accession>
<dbReference type="GO" id="GO:0016422">
    <property type="term" value="F:mRNA (2'-O-methyladenosine-N6-)-methyltransferase activity"/>
    <property type="evidence" value="ECO:0007669"/>
    <property type="project" value="InterPro"/>
</dbReference>
<dbReference type="SUPFAM" id="SSF53335">
    <property type="entry name" value="S-adenosyl-L-methionine-dependent methyltransferases"/>
    <property type="match status" value="1"/>
</dbReference>
<evidence type="ECO:0000259" key="6">
    <source>
        <dbReference type="Pfam" id="PF12237"/>
    </source>
</evidence>
<keyword evidence="2" id="KW-0489">Methyltransferase</keyword>
<dbReference type="OrthoDB" id="445471at2759"/>
<organism evidence="7 8">
    <name type="scientific">Symbiodinium necroappetens</name>
    <dbReference type="NCBI Taxonomy" id="1628268"/>
    <lineage>
        <taxon>Eukaryota</taxon>
        <taxon>Sar</taxon>
        <taxon>Alveolata</taxon>
        <taxon>Dinophyceae</taxon>
        <taxon>Suessiales</taxon>
        <taxon>Symbiodiniaceae</taxon>
        <taxon>Symbiodinium</taxon>
    </lineage>
</organism>
<comment type="similarity">
    <text evidence="1">Belongs to the methyltransferase superfamily. NTM1 family.</text>
</comment>
<dbReference type="InterPro" id="IPR029063">
    <property type="entry name" value="SAM-dependent_MTases_sf"/>
</dbReference>
<proteinExistence type="inferred from homology"/>
<dbReference type="GO" id="GO:0099122">
    <property type="term" value="F:RNA polymerase II C-terminal domain binding"/>
    <property type="evidence" value="ECO:0007669"/>
    <property type="project" value="InterPro"/>
</dbReference>
<dbReference type="PANTHER" id="PTHR21727">
    <property type="entry name" value="PHOSPHORYLATED CTD INTERACTING FACTOR 1"/>
    <property type="match status" value="1"/>
</dbReference>
<dbReference type="PANTHER" id="PTHR21727:SF0">
    <property type="entry name" value="MRNA (2'-O-METHYLADENOSINE-N(6)-)-METHYLTRANSFERASE"/>
    <property type="match status" value="1"/>
</dbReference>
<dbReference type="AlphaFoldDB" id="A0A812Z339"/>
<dbReference type="Proteomes" id="UP000601435">
    <property type="component" value="Unassembled WGS sequence"/>
</dbReference>
<evidence type="ECO:0000313" key="8">
    <source>
        <dbReference type="Proteomes" id="UP000601435"/>
    </source>
</evidence>
<dbReference type="Pfam" id="PF12237">
    <property type="entry name" value="PCIF1_WW"/>
    <property type="match status" value="1"/>
</dbReference>
<sequence>MSKKKSKGKSDVVVASPWHISAGDQDTKTFLAATGSDSVDDAAGPSVWLESQRTKFFEGLKVQLRRECTSEGQSRYPSMAFERWWLSAKDLASGGLDPLLPTPKVAEDPALVSDLERSGFSRKAASEIARRLASSSEAAAVAIQRTAAKKSSMEVVEMQRSEEGDEVLLLCKSAGARVRVSGFAYKKLKKLYEFHGVQSCPFEKAVMVLGMRYLALGGTGFQLALPSAAWRVLQEDFAVQAECFASPLNCWFPNYCSAFPDCDRCFGSMGSFSSFKPRRGCFEANPPFAPAVIAGMKKHMHSLLAATEEPLSFVIAIASWENPEVAALRKSPFARGHILVPRDEQVWLDGLQSRRAPVELLIVVLQNDAAASDEKMMISREKLERLRQSCTGEAKPLGPRKRPRLDTSVETAQAAADGQGKTLDAEVSADRARAISIRPGGVLWRVPHWQLVKLKRFCSWFRLKAAAKSFGWTSSVTDGWHARNMRFWLKEAATVDCMTGGGVSDKDLVFNQQFMRKLARLRGNSKGRFQRALDVGAGIGRLAKGVFRTHCDHVDLLEPIEKHLQVARKDLDDTTWSCTQPGHFICGTLQDFQQPQQSLYDLVWCQWIFMYITDADVVKFLRRVSVELLAPAGTVVVKENVAQTRVGSYFDDETGELWRGANGGSRRSGPMSVLRTTQHYLKLFRESGLEVLLRRRQLFSQDEMPMTLFVLAAPSRSETVRRAAAAARAMREARHGTSDRALDGKTTREVQTRGCLPSLLRAPASRAKDVSQWGVRYPDASQRVHSPACPAMHDGMS</sequence>
<dbReference type="GO" id="GO:0032259">
    <property type="term" value="P:methylation"/>
    <property type="evidence" value="ECO:0007669"/>
    <property type="project" value="UniProtKB-KW"/>
</dbReference>
<dbReference type="GO" id="GO:0008276">
    <property type="term" value="F:protein methyltransferase activity"/>
    <property type="evidence" value="ECO:0007669"/>
    <property type="project" value="UniProtKB-ARBA"/>
</dbReference>
<evidence type="ECO:0000256" key="2">
    <source>
        <dbReference type="ARBA" id="ARBA00022603"/>
    </source>
</evidence>
<evidence type="ECO:0000256" key="1">
    <source>
        <dbReference type="ARBA" id="ARBA00009059"/>
    </source>
</evidence>
<dbReference type="EMBL" id="CAJNJA010045241">
    <property type="protein sequence ID" value="CAE7808015.1"/>
    <property type="molecule type" value="Genomic_DNA"/>
</dbReference>
<protein>
    <submittedName>
        <fullName evidence="7">Pcif1 protein</fullName>
    </submittedName>
</protein>
<name>A0A812Z339_9DINO</name>
<dbReference type="InterPro" id="IPR008576">
    <property type="entry name" value="MeTrfase_NTM1"/>
</dbReference>
<reference evidence="7" key="1">
    <citation type="submission" date="2021-02" db="EMBL/GenBank/DDBJ databases">
        <authorList>
            <person name="Dougan E. K."/>
            <person name="Rhodes N."/>
            <person name="Thang M."/>
            <person name="Chan C."/>
        </authorList>
    </citation>
    <scope>NUCLEOTIDE SEQUENCE</scope>
</reference>
<dbReference type="Gene3D" id="3.40.50.150">
    <property type="entry name" value="Vaccinia Virus protein VP39"/>
    <property type="match status" value="1"/>
</dbReference>
<evidence type="ECO:0000256" key="4">
    <source>
        <dbReference type="ARBA" id="ARBA00022691"/>
    </source>
</evidence>
<dbReference type="CDD" id="cd02440">
    <property type="entry name" value="AdoMet_MTases"/>
    <property type="match status" value="1"/>
</dbReference>